<accession>Q1JN79</accession>
<dbReference type="GO" id="GO:0006235">
    <property type="term" value="P:dTTP biosynthetic process"/>
    <property type="evidence" value="ECO:0007669"/>
    <property type="project" value="UniProtKB-UniRule"/>
</dbReference>
<dbReference type="InterPro" id="IPR039430">
    <property type="entry name" value="Thymidylate_kin-like_dom"/>
</dbReference>
<dbReference type="EMBL" id="CP000259">
    <property type="protein sequence ID" value="ABF31520.1"/>
    <property type="molecule type" value="Genomic_DNA"/>
</dbReference>
<gene>
    <name evidence="11 13" type="primary">tmk</name>
    <name evidence="13" type="ordered locus">MGAS9429_Spy0332</name>
</gene>
<evidence type="ECO:0000256" key="8">
    <source>
        <dbReference type="ARBA" id="ARBA00022840"/>
    </source>
</evidence>
<evidence type="ECO:0000313" key="14">
    <source>
        <dbReference type="Proteomes" id="UP000002433"/>
    </source>
</evidence>
<dbReference type="GO" id="GO:0006233">
    <property type="term" value="P:dTDP biosynthetic process"/>
    <property type="evidence" value="ECO:0007669"/>
    <property type="project" value="InterPro"/>
</dbReference>
<keyword evidence="5 11" id="KW-0545">Nucleotide biosynthesis</keyword>
<comment type="function">
    <text evidence="10 11">Phosphorylation of dTMP to form dTDP in both de novo and salvage pathways of dTTP synthesis.</text>
</comment>
<evidence type="ECO:0000256" key="3">
    <source>
        <dbReference type="ARBA" id="ARBA00017144"/>
    </source>
</evidence>
<evidence type="ECO:0000256" key="10">
    <source>
        <dbReference type="ARBA" id="ARBA00057735"/>
    </source>
</evidence>
<dbReference type="InterPro" id="IPR018094">
    <property type="entry name" value="Thymidylate_kinase"/>
</dbReference>
<dbReference type="InterPro" id="IPR027417">
    <property type="entry name" value="P-loop_NTPase"/>
</dbReference>
<dbReference type="GO" id="GO:0006227">
    <property type="term" value="P:dUDP biosynthetic process"/>
    <property type="evidence" value="ECO:0007669"/>
    <property type="project" value="TreeGrafter"/>
</dbReference>
<dbReference type="Pfam" id="PF02223">
    <property type="entry name" value="Thymidylate_kin"/>
    <property type="match status" value="1"/>
</dbReference>
<evidence type="ECO:0000256" key="4">
    <source>
        <dbReference type="ARBA" id="ARBA00022679"/>
    </source>
</evidence>
<dbReference type="PANTHER" id="PTHR10344:SF4">
    <property type="entry name" value="UMP-CMP KINASE 2, MITOCHONDRIAL"/>
    <property type="match status" value="1"/>
</dbReference>
<dbReference type="Gene3D" id="3.40.50.300">
    <property type="entry name" value="P-loop containing nucleotide triphosphate hydrolases"/>
    <property type="match status" value="1"/>
</dbReference>
<dbReference type="KEGG" id="spk:MGAS9429_Spy0332"/>
<dbReference type="PANTHER" id="PTHR10344">
    <property type="entry name" value="THYMIDYLATE KINASE"/>
    <property type="match status" value="1"/>
</dbReference>
<comment type="similarity">
    <text evidence="1 11">Belongs to the thymidylate kinase family.</text>
</comment>
<dbReference type="GO" id="GO:0005829">
    <property type="term" value="C:cytosol"/>
    <property type="evidence" value="ECO:0007669"/>
    <property type="project" value="TreeGrafter"/>
</dbReference>
<dbReference type="GO" id="GO:0004798">
    <property type="term" value="F:dTMP kinase activity"/>
    <property type="evidence" value="ECO:0007669"/>
    <property type="project" value="UniProtKB-UniRule"/>
</dbReference>
<dbReference type="EC" id="2.7.4.9" evidence="2 11"/>
<dbReference type="CDD" id="cd01672">
    <property type="entry name" value="TMPK"/>
    <property type="match status" value="1"/>
</dbReference>
<dbReference type="NCBIfam" id="TIGR00041">
    <property type="entry name" value="DTMP_kinase"/>
    <property type="match status" value="1"/>
</dbReference>
<evidence type="ECO:0000259" key="12">
    <source>
        <dbReference type="Pfam" id="PF02223"/>
    </source>
</evidence>
<dbReference type="Proteomes" id="UP000002433">
    <property type="component" value="Chromosome"/>
</dbReference>
<reference evidence="13 14" key="1">
    <citation type="journal article" date="2006" name="Proc. Natl. Acad. Sci. U.S.A.">
        <title>Molecular genetic anatomy of inter- and intraserotype variation in the human bacterial pathogen group A Streptococcus.</title>
        <authorList>
            <person name="Beres S.B."/>
            <person name="Richter E.W."/>
            <person name="Nagiec M.J."/>
            <person name="Sumby P."/>
            <person name="Porcella S.F."/>
            <person name="DeLeo F.R."/>
            <person name="Musser J.M."/>
        </authorList>
    </citation>
    <scope>NUCLEOTIDE SEQUENCE [LARGE SCALE GENOMIC DNA]</scope>
    <source>
        <strain evidence="13 14">MGAS9429</strain>
    </source>
</reference>
<organism evidence="13 14">
    <name type="scientific">Streptococcus pyogenes serotype M12 (strain MGAS9429)</name>
    <dbReference type="NCBI Taxonomy" id="370551"/>
    <lineage>
        <taxon>Bacteria</taxon>
        <taxon>Bacillati</taxon>
        <taxon>Bacillota</taxon>
        <taxon>Bacilli</taxon>
        <taxon>Lactobacillales</taxon>
        <taxon>Streptococcaceae</taxon>
        <taxon>Streptococcus</taxon>
    </lineage>
</organism>
<dbReference type="HOGENOM" id="CLU_049131_0_2_9"/>
<name>Q1JN79_STRPC</name>
<keyword evidence="6 11" id="KW-0547">Nucleotide-binding</keyword>
<evidence type="ECO:0000256" key="9">
    <source>
        <dbReference type="ARBA" id="ARBA00048743"/>
    </source>
</evidence>
<keyword evidence="4 11" id="KW-0808">Transferase</keyword>
<feature type="binding site" evidence="11">
    <location>
        <begin position="37"/>
        <end position="44"/>
    </location>
    <ligand>
        <name>ATP</name>
        <dbReference type="ChEBI" id="CHEBI:30616"/>
    </ligand>
</feature>
<evidence type="ECO:0000256" key="5">
    <source>
        <dbReference type="ARBA" id="ARBA00022727"/>
    </source>
</evidence>
<evidence type="ECO:0000256" key="2">
    <source>
        <dbReference type="ARBA" id="ARBA00012980"/>
    </source>
</evidence>
<feature type="domain" description="Thymidylate kinase-like" evidence="12">
    <location>
        <begin position="35"/>
        <end position="224"/>
    </location>
</feature>
<proteinExistence type="inferred from homology"/>
<evidence type="ECO:0000256" key="11">
    <source>
        <dbReference type="HAMAP-Rule" id="MF_00165"/>
    </source>
</evidence>
<sequence>MHCKDMPVLFSSFFDKIELLKSEGNKMITGKLITVEGPDGAGKTTVLEQLIPLLKQKVAQEILTTREPGGVAISEYIRELILDINHTTMDPKTELLLYIAARRQHLVEKVLPALEAGQLVFIDRFIDSSVAYQGAGRGLIKADIQWLNEFATDGLEPDLTLYFDVPSEIGLARINANQQREVNRLDLETIEIHQRVRKGYLALAKEHPKRIVTIDATKPLKEVVSVALEHVLALLLA</sequence>
<keyword evidence="8 11" id="KW-0067">ATP-binding</keyword>
<evidence type="ECO:0000256" key="1">
    <source>
        <dbReference type="ARBA" id="ARBA00009776"/>
    </source>
</evidence>
<evidence type="ECO:0000256" key="6">
    <source>
        <dbReference type="ARBA" id="ARBA00022741"/>
    </source>
</evidence>
<dbReference type="FunFam" id="3.40.50.300:FF:000225">
    <property type="entry name" value="Thymidylate kinase"/>
    <property type="match status" value="1"/>
</dbReference>
<dbReference type="HAMAP" id="MF_00165">
    <property type="entry name" value="Thymidylate_kinase"/>
    <property type="match status" value="1"/>
</dbReference>
<dbReference type="GO" id="GO:0005524">
    <property type="term" value="F:ATP binding"/>
    <property type="evidence" value="ECO:0007669"/>
    <property type="project" value="UniProtKB-UniRule"/>
</dbReference>
<keyword evidence="7 11" id="KW-0418">Kinase</keyword>
<dbReference type="SUPFAM" id="SSF52540">
    <property type="entry name" value="P-loop containing nucleoside triphosphate hydrolases"/>
    <property type="match status" value="1"/>
</dbReference>
<evidence type="ECO:0000256" key="7">
    <source>
        <dbReference type="ARBA" id="ARBA00022777"/>
    </source>
</evidence>
<protein>
    <recommendedName>
        <fullName evidence="3 11">Thymidylate kinase</fullName>
        <ecNumber evidence="2 11">2.7.4.9</ecNumber>
    </recommendedName>
    <alternativeName>
        <fullName evidence="11">dTMP kinase</fullName>
    </alternativeName>
</protein>
<dbReference type="AlphaFoldDB" id="Q1JN79"/>
<comment type="catalytic activity">
    <reaction evidence="9 11">
        <text>dTMP + ATP = dTDP + ADP</text>
        <dbReference type="Rhea" id="RHEA:13517"/>
        <dbReference type="ChEBI" id="CHEBI:30616"/>
        <dbReference type="ChEBI" id="CHEBI:58369"/>
        <dbReference type="ChEBI" id="CHEBI:63528"/>
        <dbReference type="ChEBI" id="CHEBI:456216"/>
        <dbReference type="EC" id="2.7.4.9"/>
    </reaction>
</comment>
<evidence type="ECO:0000313" key="13">
    <source>
        <dbReference type="EMBL" id="ABF31520.1"/>
    </source>
</evidence>